<dbReference type="InterPro" id="IPR029028">
    <property type="entry name" value="Alpha/beta_knot_MTases"/>
</dbReference>
<dbReference type="Proteomes" id="UP000316726">
    <property type="component" value="Chromosome 19"/>
</dbReference>
<keyword evidence="3 6" id="KW-0808">Transferase</keyword>
<evidence type="ECO:0000256" key="3">
    <source>
        <dbReference type="ARBA" id="ARBA00022679"/>
    </source>
</evidence>
<dbReference type="Pfam" id="PF00588">
    <property type="entry name" value="SpoU_methylase"/>
    <property type="match status" value="1"/>
</dbReference>
<feature type="domain" description="tRNA/rRNA methyltransferase SpoU type" evidence="5">
    <location>
        <begin position="1"/>
        <end position="147"/>
    </location>
</feature>
<dbReference type="OrthoDB" id="241340at2759"/>
<evidence type="ECO:0000313" key="6">
    <source>
        <dbReference type="EMBL" id="QDZ25880.1"/>
    </source>
</evidence>
<dbReference type="InterPro" id="IPR001537">
    <property type="entry name" value="SpoU_MeTrfase"/>
</dbReference>
<dbReference type="Gene3D" id="3.40.1280.10">
    <property type="match status" value="1"/>
</dbReference>
<dbReference type="InterPro" id="IPR029026">
    <property type="entry name" value="tRNA_m1G_MTases_N"/>
</dbReference>
<dbReference type="PANTHER" id="PTHR42786:SF2">
    <property type="entry name" value="TRNA (CYTIDINE_URIDINE-2'-O-)-METHYLTRANSFERASE TRMJ"/>
    <property type="match status" value="1"/>
</dbReference>
<dbReference type="CDD" id="cd18093">
    <property type="entry name" value="SpoU-like_TrmJ"/>
    <property type="match status" value="1"/>
</dbReference>
<protein>
    <submittedName>
        <fullName evidence="6">RNA methyltransferase</fullName>
    </submittedName>
</protein>
<dbReference type="AlphaFoldDB" id="A0A5B8N1Z7"/>
<evidence type="ECO:0000256" key="1">
    <source>
        <dbReference type="ARBA" id="ARBA00007228"/>
    </source>
</evidence>
<dbReference type="GO" id="GO:0005829">
    <property type="term" value="C:cytosol"/>
    <property type="evidence" value="ECO:0007669"/>
    <property type="project" value="TreeGrafter"/>
</dbReference>
<comment type="similarity">
    <text evidence="1">Belongs to the class IV-like SAM-binding methyltransferase superfamily. RNA methyltransferase TrmH family.</text>
</comment>
<proteinExistence type="inferred from homology"/>
<evidence type="ECO:0000256" key="2">
    <source>
        <dbReference type="ARBA" id="ARBA00022603"/>
    </source>
</evidence>
<keyword evidence="7" id="KW-1185">Reference proteome</keyword>
<keyword evidence="4" id="KW-0949">S-adenosyl-L-methionine</keyword>
<name>A0A5B8N1Z7_9CHLO</name>
<sequence>MANFGLSDLRIVSPMRTVTEAWDAEAVPYAVFAEDVLDQARTFGSLREALGDCGLVLGTGATSRKGLQALSPRGAAEGVIAEAVAEGTKVALVLGNERFGLSREEVSLCSHTINIQTSVPSKTKNRSTSEHVNSSLNLSHAAAILFYEVFTSSPRRPLGAPEQSTKPSRPLPLKAKLKLKDLLYRSRRLLDVGPPAGHQLRDDEESLTSLVARNALSAKDASVLFQICKRLEVLSGSRMNGLGEALVDRVGDHPLSAVAPELSLSKDELAWLERELHMKRDQQQQ</sequence>
<dbReference type="STRING" id="1764295.A0A5B8N1Z7"/>
<evidence type="ECO:0000259" key="5">
    <source>
        <dbReference type="Pfam" id="PF00588"/>
    </source>
</evidence>
<keyword evidence="2 6" id="KW-0489">Methyltransferase</keyword>
<accession>A0A5B8N1Z7</accession>
<evidence type="ECO:0000313" key="7">
    <source>
        <dbReference type="Proteomes" id="UP000316726"/>
    </source>
</evidence>
<dbReference type="PANTHER" id="PTHR42786">
    <property type="entry name" value="TRNA/RRNA METHYLTRANSFERASE"/>
    <property type="match status" value="1"/>
</dbReference>
<organism evidence="6 7">
    <name type="scientific">Chloropicon primus</name>
    <dbReference type="NCBI Taxonomy" id="1764295"/>
    <lineage>
        <taxon>Eukaryota</taxon>
        <taxon>Viridiplantae</taxon>
        <taxon>Chlorophyta</taxon>
        <taxon>Chloropicophyceae</taxon>
        <taxon>Chloropicales</taxon>
        <taxon>Chloropicaceae</taxon>
        <taxon>Chloropicon</taxon>
    </lineage>
</organism>
<dbReference type="GO" id="GO:0003723">
    <property type="term" value="F:RNA binding"/>
    <property type="evidence" value="ECO:0007669"/>
    <property type="project" value="InterPro"/>
</dbReference>
<gene>
    <name evidence="6" type="ORF">A3770_19p83980</name>
</gene>
<reference evidence="6 7" key="1">
    <citation type="submission" date="2018-07" db="EMBL/GenBank/DDBJ databases">
        <title>The complete nuclear genome of the prasinophyte Chloropicon primus (CCMP1205).</title>
        <authorList>
            <person name="Pombert J.-F."/>
            <person name="Otis C."/>
            <person name="Turmel M."/>
            <person name="Lemieux C."/>
        </authorList>
    </citation>
    <scope>NUCLEOTIDE SEQUENCE [LARGE SCALE GENOMIC DNA]</scope>
    <source>
        <strain evidence="6 7">CCMP1205</strain>
    </source>
</reference>
<dbReference type="GO" id="GO:0002128">
    <property type="term" value="P:tRNA nucleoside ribose methylation"/>
    <property type="evidence" value="ECO:0007669"/>
    <property type="project" value="TreeGrafter"/>
</dbReference>
<dbReference type="EMBL" id="CP031052">
    <property type="protein sequence ID" value="QDZ25880.1"/>
    <property type="molecule type" value="Genomic_DNA"/>
</dbReference>
<dbReference type="InterPro" id="IPR004384">
    <property type="entry name" value="RNA_MeTrfase_TrmJ/LasT"/>
</dbReference>
<dbReference type="SUPFAM" id="SSF75217">
    <property type="entry name" value="alpha/beta knot"/>
    <property type="match status" value="1"/>
</dbReference>
<dbReference type="PIRSF" id="PIRSF004808">
    <property type="entry name" value="LasT"/>
    <property type="match status" value="1"/>
</dbReference>
<dbReference type="GO" id="GO:0008173">
    <property type="term" value="F:RNA methyltransferase activity"/>
    <property type="evidence" value="ECO:0007669"/>
    <property type="project" value="InterPro"/>
</dbReference>
<evidence type="ECO:0000256" key="4">
    <source>
        <dbReference type="ARBA" id="ARBA00022691"/>
    </source>
</evidence>